<evidence type="ECO:0000313" key="6">
    <source>
        <dbReference type="Proteomes" id="UP000032522"/>
    </source>
</evidence>
<dbReference type="PATRIC" id="fig|1462.6.peg.3260"/>
<protein>
    <submittedName>
        <fullName evidence="5">3'-5' exonuclease family protein</fullName>
    </submittedName>
</protein>
<dbReference type="GO" id="GO:0003676">
    <property type="term" value="F:nucleic acid binding"/>
    <property type="evidence" value="ECO:0007669"/>
    <property type="project" value="InterPro"/>
</dbReference>
<dbReference type="SMART" id="SM00479">
    <property type="entry name" value="EXOIII"/>
    <property type="match status" value="1"/>
</dbReference>
<dbReference type="Proteomes" id="UP000032522">
    <property type="component" value="Unassembled WGS sequence"/>
</dbReference>
<gene>
    <name evidence="5" type="ORF">LG52_2984</name>
</gene>
<dbReference type="GO" id="GO:0005829">
    <property type="term" value="C:cytosol"/>
    <property type="evidence" value="ECO:0007669"/>
    <property type="project" value="TreeGrafter"/>
</dbReference>
<name>A0A0D8BX85_GEOKU</name>
<dbReference type="PANTHER" id="PTHR30231:SF4">
    <property type="entry name" value="PROTEIN NEN2"/>
    <property type="match status" value="1"/>
</dbReference>
<evidence type="ECO:0000256" key="2">
    <source>
        <dbReference type="ARBA" id="ARBA00022801"/>
    </source>
</evidence>
<keyword evidence="1" id="KW-0540">Nuclease</keyword>
<dbReference type="InterPro" id="IPR013520">
    <property type="entry name" value="Ribonucl_H"/>
</dbReference>
<evidence type="ECO:0000313" key="5">
    <source>
        <dbReference type="EMBL" id="KJE28783.1"/>
    </source>
</evidence>
<proteinExistence type="predicted"/>
<dbReference type="PANTHER" id="PTHR30231">
    <property type="entry name" value="DNA POLYMERASE III SUBUNIT EPSILON"/>
    <property type="match status" value="1"/>
</dbReference>
<dbReference type="GO" id="GO:0008408">
    <property type="term" value="F:3'-5' exonuclease activity"/>
    <property type="evidence" value="ECO:0007669"/>
    <property type="project" value="TreeGrafter"/>
</dbReference>
<sequence>MNLVAIDFETTGLNPREDYPIEVGIYKYDGDTGAEKVYSLQIKLPQGVSLPPFITELTGLTEEELNSKGMSLEEVKAILDDILDPEIDVVVAHNANFDLGFLWYHFNIAPKYFFCTRTIEFLTNPHLGCSLKNTYARYYGEQEQTHRALDDVMMTLKVLKAQTERHGLEAMMFFLNKIVQTPERNLVFVPENATVLDFTQKFALKEEKQ</sequence>
<dbReference type="InterPro" id="IPR036397">
    <property type="entry name" value="RNaseH_sf"/>
</dbReference>
<evidence type="ECO:0000256" key="3">
    <source>
        <dbReference type="ARBA" id="ARBA00022839"/>
    </source>
</evidence>
<accession>A0A0D8BX85</accession>
<dbReference type="EMBL" id="JYBP01000003">
    <property type="protein sequence ID" value="KJE28783.1"/>
    <property type="molecule type" value="Genomic_DNA"/>
</dbReference>
<dbReference type="AlphaFoldDB" id="A0A0D8BX85"/>
<keyword evidence="3 5" id="KW-0269">Exonuclease</keyword>
<keyword evidence="2" id="KW-0378">Hydrolase</keyword>
<dbReference type="SUPFAM" id="SSF53098">
    <property type="entry name" value="Ribonuclease H-like"/>
    <property type="match status" value="1"/>
</dbReference>
<comment type="caution">
    <text evidence="5">The sequence shown here is derived from an EMBL/GenBank/DDBJ whole genome shotgun (WGS) entry which is preliminary data.</text>
</comment>
<dbReference type="CDD" id="cd06127">
    <property type="entry name" value="DEDDh"/>
    <property type="match status" value="1"/>
</dbReference>
<reference evidence="5 6" key="1">
    <citation type="submission" date="2015-01" db="EMBL/GenBank/DDBJ databases">
        <authorList>
            <person name="Filippidou S."/>
            <person name="Jeanneret N."/>
            <person name="Russel-Delif L."/>
            <person name="Junier T."/>
            <person name="Wunderlin T."/>
            <person name="Molina V."/>
            <person name="Johnson S.L."/>
            <person name="Davenport K.W."/>
            <person name="Chain P.S."/>
            <person name="Dorador C."/>
            <person name="Junier P."/>
        </authorList>
    </citation>
    <scope>NUCLEOTIDE SEQUENCE [LARGE SCALE GENOMIC DNA]</scope>
    <source>
        <strain evidence="5 6">Et7/4</strain>
    </source>
</reference>
<evidence type="ECO:0000256" key="1">
    <source>
        <dbReference type="ARBA" id="ARBA00022722"/>
    </source>
</evidence>
<organism evidence="5 6">
    <name type="scientific">Geobacillus kaustophilus</name>
    <dbReference type="NCBI Taxonomy" id="1462"/>
    <lineage>
        <taxon>Bacteria</taxon>
        <taxon>Bacillati</taxon>
        <taxon>Bacillota</taxon>
        <taxon>Bacilli</taxon>
        <taxon>Bacillales</taxon>
        <taxon>Anoxybacillaceae</taxon>
        <taxon>Geobacillus</taxon>
        <taxon>Geobacillus thermoleovorans group</taxon>
    </lineage>
</organism>
<evidence type="ECO:0000259" key="4">
    <source>
        <dbReference type="SMART" id="SM00479"/>
    </source>
</evidence>
<feature type="domain" description="Exonuclease" evidence="4">
    <location>
        <begin position="2"/>
        <end position="168"/>
    </location>
</feature>
<dbReference type="Pfam" id="PF00929">
    <property type="entry name" value="RNase_T"/>
    <property type="match status" value="1"/>
</dbReference>
<dbReference type="InterPro" id="IPR012337">
    <property type="entry name" value="RNaseH-like_sf"/>
</dbReference>
<dbReference type="Gene3D" id="3.30.420.10">
    <property type="entry name" value="Ribonuclease H-like superfamily/Ribonuclease H"/>
    <property type="match status" value="1"/>
</dbReference>